<dbReference type="KEGG" id="svn:CP980_13505"/>
<sequence length="326" mass="36083">MIHRVSAHPPLGRPVFEPADRIPALTALRGHVHSQNWDAVAASFAALTDEDDRALACRVVAEQQNAEPFLNEALARDPRDPLARTLLADRLIQIGWGIRSGYRAHHVSREQFQQFHAFLRRAEILLIDVCAEYPDHALGWYLRVITSRGLQLGLGETRRRYERLAEHHPHHYSGQQQLLQQICPKWGGTWEAAHGFAEECAKAAPAGGPSGALVAIAQMEQYLETREKEGDRAAGTYLQTPAAHRALVEAAERSVLHPDADPDAYQLVGAHSAFAAAHCAAGRHAEAAPHFRALGDRASEFPWGYIGGYDHETEFVRHRKTALAKG</sequence>
<evidence type="ECO:0008006" key="3">
    <source>
        <dbReference type="Google" id="ProtNLM"/>
    </source>
</evidence>
<organism evidence="1 2">
    <name type="scientific">Streptomyces vinaceus</name>
    <dbReference type="NCBI Taxonomy" id="1960"/>
    <lineage>
        <taxon>Bacteria</taxon>
        <taxon>Bacillati</taxon>
        <taxon>Actinomycetota</taxon>
        <taxon>Actinomycetes</taxon>
        <taxon>Kitasatosporales</taxon>
        <taxon>Streptomycetaceae</taxon>
        <taxon>Streptomyces</taxon>
    </lineage>
</organism>
<accession>A0A5J6JEM1</accession>
<evidence type="ECO:0000313" key="1">
    <source>
        <dbReference type="EMBL" id="QEV45978.1"/>
    </source>
</evidence>
<dbReference type="Proteomes" id="UP000325563">
    <property type="component" value="Chromosome"/>
</dbReference>
<dbReference type="AlphaFoldDB" id="A0A5J6JEM1"/>
<evidence type="ECO:0000313" key="2">
    <source>
        <dbReference type="Proteomes" id="UP000325563"/>
    </source>
</evidence>
<proteinExistence type="predicted"/>
<reference evidence="1 2" key="1">
    <citation type="submission" date="2017-09" db="EMBL/GenBank/DDBJ databases">
        <authorList>
            <person name="Lee N."/>
            <person name="Cho B.-K."/>
        </authorList>
    </citation>
    <scope>NUCLEOTIDE SEQUENCE [LARGE SCALE GENOMIC DNA]</scope>
    <source>
        <strain evidence="1 2">ATCC 27476</strain>
    </source>
</reference>
<protein>
    <recommendedName>
        <fullName evidence="3">DUF4034 domain-containing protein</fullName>
    </recommendedName>
</protein>
<gene>
    <name evidence="1" type="ORF">CP980_13505</name>
</gene>
<name>A0A5J6JEM1_STRVI</name>
<dbReference type="EMBL" id="CP023692">
    <property type="protein sequence ID" value="QEV45978.1"/>
    <property type="molecule type" value="Genomic_DNA"/>
</dbReference>
<keyword evidence="2" id="KW-1185">Reference proteome</keyword>